<comment type="caution">
    <text evidence="10">The sequence shown here is derived from an EMBL/GenBank/DDBJ whole genome shotgun (WGS) entry which is preliminary data.</text>
</comment>
<feature type="binding site" description="axial binding residue" evidence="8">
    <location>
        <position position="464"/>
    </location>
    <ligand>
        <name>heme</name>
        <dbReference type="ChEBI" id="CHEBI:30413"/>
    </ligand>
    <ligandPart>
        <name>Fe</name>
        <dbReference type="ChEBI" id="CHEBI:18248"/>
    </ligandPart>
</feature>
<dbReference type="AlphaFoldDB" id="A0A9P4QE52"/>
<dbReference type="GO" id="GO:0020037">
    <property type="term" value="F:heme binding"/>
    <property type="evidence" value="ECO:0007669"/>
    <property type="project" value="InterPro"/>
</dbReference>
<comment type="cofactor">
    <cofactor evidence="1 8">
        <name>heme</name>
        <dbReference type="ChEBI" id="CHEBI:30413"/>
    </cofactor>
</comment>
<accession>A0A9P4QE52</accession>
<comment type="similarity">
    <text evidence="9">Belongs to the cytochrome P450 family.</text>
</comment>
<keyword evidence="4 8" id="KW-0479">Metal-binding</keyword>
<keyword evidence="6 8" id="KW-0408">Iron</keyword>
<evidence type="ECO:0000256" key="3">
    <source>
        <dbReference type="ARBA" id="ARBA00022617"/>
    </source>
</evidence>
<dbReference type="PANTHER" id="PTHR24305">
    <property type="entry name" value="CYTOCHROME P450"/>
    <property type="match status" value="1"/>
</dbReference>
<evidence type="ECO:0000313" key="10">
    <source>
        <dbReference type="EMBL" id="KAF2723236.1"/>
    </source>
</evidence>
<reference evidence="10" key="1">
    <citation type="journal article" date="2020" name="Stud. Mycol.">
        <title>101 Dothideomycetes genomes: a test case for predicting lifestyles and emergence of pathogens.</title>
        <authorList>
            <person name="Haridas S."/>
            <person name="Albert R."/>
            <person name="Binder M."/>
            <person name="Bloem J."/>
            <person name="Labutti K."/>
            <person name="Salamov A."/>
            <person name="Andreopoulos B."/>
            <person name="Baker S."/>
            <person name="Barry K."/>
            <person name="Bills G."/>
            <person name="Bluhm B."/>
            <person name="Cannon C."/>
            <person name="Castanera R."/>
            <person name="Culley D."/>
            <person name="Daum C."/>
            <person name="Ezra D."/>
            <person name="Gonzalez J."/>
            <person name="Henrissat B."/>
            <person name="Kuo A."/>
            <person name="Liang C."/>
            <person name="Lipzen A."/>
            <person name="Lutzoni F."/>
            <person name="Magnuson J."/>
            <person name="Mondo S."/>
            <person name="Nolan M."/>
            <person name="Ohm R."/>
            <person name="Pangilinan J."/>
            <person name="Park H.-J."/>
            <person name="Ramirez L."/>
            <person name="Alfaro M."/>
            <person name="Sun H."/>
            <person name="Tritt A."/>
            <person name="Yoshinaga Y."/>
            <person name="Zwiers L.-H."/>
            <person name="Turgeon B."/>
            <person name="Goodwin S."/>
            <person name="Spatafora J."/>
            <person name="Crous P."/>
            <person name="Grigoriev I."/>
        </authorList>
    </citation>
    <scope>NUCLEOTIDE SEQUENCE</scope>
    <source>
        <strain evidence="10">CBS 116435</strain>
    </source>
</reference>
<evidence type="ECO:0000256" key="4">
    <source>
        <dbReference type="ARBA" id="ARBA00022723"/>
    </source>
</evidence>
<proteinExistence type="inferred from homology"/>
<evidence type="ECO:0000256" key="8">
    <source>
        <dbReference type="PIRSR" id="PIRSR602401-1"/>
    </source>
</evidence>
<keyword evidence="7 9" id="KW-0503">Monooxygenase</keyword>
<evidence type="ECO:0000313" key="11">
    <source>
        <dbReference type="Proteomes" id="UP000799441"/>
    </source>
</evidence>
<dbReference type="EMBL" id="MU003777">
    <property type="protein sequence ID" value="KAF2723236.1"/>
    <property type="molecule type" value="Genomic_DNA"/>
</dbReference>
<dbReference type="SUPFAM" id="SSF48264">
    <property type="entry name" value="Cytochrome P450"/>
    <property type="match status" value="1"/>
</dbReference>
<dbReference type="GO" id="GO:0004497">
    <property type="term" value="F:monooxygenase activity"/>
    <property type="evidence" value="ECO:0007669"/>
    <property type="project" value="UniProtKB-KW"/>
</dbReference>
<dbReference type="GO" id="GO:0016705">
    <property type="term" value="F:oxidoreductase activity, acting on paired donors, with incorporation or reduction of molecular oxygen"/>
    <property type="evidence" value="ECO:0007669"/>
    <property type="project" value="InterPro"/>
</dbReference>
<dbReference type="Pfam" id="PF00067">
    <property type="entry name" value="p450"/>
    <property type="match status" value="1"/>
</dbReference>
<dbReference type="InterPro" id="IPR002401">
    <property type="entry name" value="Cyt_P450_E_grp-I"/>
</dbReference>
<gene>
    <name evidence="10" type="ORF">K431DRAFT_243164</name>
</gene>
<dbReference type="OrthoDB" id="10029320at2759"/>
<keyword evidence="11" id="KW-1185">Reference proteome</keyword>
<dbReference type="PROSITE" id="PS00086">
    <property type="entry name" value="CYTOCHROME_P450"/>
    <property type="match status" value="1"/>
</dbReference>
<dbReference type="PRINTS" id="PR00385">
    <property type="entry name" value="P450"/>
</dbReference>
<dbReference type="Gene3D" id="1.10.630.10">
    <property type="entry name" value="Cytochrome P450"/>
    <property type="match status" value="1"/>
</dbReference>
<evidence type="ECO:0000256" key="1">
    <source>
        <dbReference type="ARBA" id="ARBA00001971"/>
    </source>
</evidence>
<organism evidence="10 11">
    <name type="scientific">Polychaeton citri CBS 116435</name>
    <dbReference type="NCBI Taxonomy" id="1314669"/>
    <lineage>
        <taxon>Eukaryota</taxon>
        <taxon>Fungi</taxon>
        <taxon>Dikarya</taxon>
        <taxon>Ascomycota</taxon>
        <taxon>Pezizomycotina</taxon>
        <taxon>Dothideomycetes</taxon>
        <taxon>Dothideomycetidae</taxon>
        <taxon>Capnodiales</taxon>
        <taxon>Capnodiaceae</taxon>
        <taxon>Polychaeton</taxon>
    </lineage>
</organism>
<evidence type="ECO:0000256" key="5">
    <source>
        <dbReference type="ARBA" id="ARBA00023002"/>
    </source>
</evidence>
<comment type="pathway">
    <text evidence="2">Secondary metabolite biosynthesis.</text>
</comment>
<dbReference type="GO" id="GO:0005506">
    <property type="term" value="F:iron ion binding"/>
    <property type="evidence" value="ECO:0007669"/>
    <property type="project" value="InterPro"/>
</dbReference>
<dbReference type="InterPro" id="IPR050121">
    <property type="entry name" value="Cytochrome_P450_monoxygenase"/>
</dbReference>
<dbReference type="InterPro" id="IPR001128">
    <property type="entry name" value="Cyt_P450"/>
</dbReference>
<name>A0A9P4QE52_9PEZI</name>
<keyword evidence="3 8" id="KW-0349">Heme</keyword>
<protein>
    <submittedName>
        <fullName evidence="10">Cytochrome P450</fullName>
    </submittedName>
</protein>
<dbReference type="PRINTS" id="PR00463">
    <property type="entry name" value="EP450I"/>
</dbReference>
<evidence type="ECO:0000256" key="2">
    <source>
        <dbReference type="ARBA" id="ARBA00005179"/>
    </source>
</evidence>
<keyword evidence="5 9" id="KW-0560">Oxidoreductase</keyword>
<evidence type="ECO:0000256" key="7">
    <source>
        <dbReference type="ARBA" id="ARBA00023033"/>
    </source>
</evidence>
<dbReference type="CDD" id="cd11051">
    <property type="entry name" value="CYP59-like"/>
    <property type="match status" value="1"/>
</dbReference>
<evidence type="ECO:0000256" key="6">
    <source>
        <dbReference type="ARBA" id="ARBA00023004"/>
    </source>
</evidence>
<evidence type="ECO:0000256" key="9">
    <source>
        <dbReference type="RuleBase" id="RU000461"/>
    </source>
</evidence>
<dbReference type="PANTHER" id="PTHR24305:SF107">
    <property type="entry name" value="P450, PUTATIVE (EUROFUNG)-RELATED"/>
    <property type="match status" value="1"/>
</dbReference>
<dbReference type="InterPro" id="IPR036396">
    <property type="entry name" value="Cyt_P450_sf"/>
</dbReference>
<dbReference type="InterPro" id="IPR017972">
    <property type="entry name" value="Cyt_P450_CS"/>
</dbReference>
<sequence length="540" mass="61754">MARISLAIAVVAATLLIRFLLKAIKRRRRLHGLPGPPHSWFWGSLRSMGDVLMEQPTRAAPQTFPTFIKERYNLGDTFYMDAWPFGPQVLVTMDPRMMEDISVKKNLPKHELVADFLRWFGGANNIVSTEGAVWKKWRSAFNPGFNAGHLMASMVPLIVDEMAIFTKIMEKKAQANELFRMETWTTKLTVDIIGKVVLDTAFDTQTSHNKIVDAFNSQVRWVYQGAQFKPSELWDIRRPIILRWNNYVMRREIGKLLDARFATRSQRVKSKHVIDLALEAYLKEVKGAKGEINLANVTKIDNEFREAAISNVIVFIFAGHDTTSATICYAYYYLSKNPHSLAKMREELDEVFGKDLDVIADKFKANPYILNKLEYTNAVVKEVLRMQPPASTIRAGTPDVVLKDYDTGEEFPTDGLMVWPVDVGFHRHEKHWGDPNVFRPERFLENGDWSRDAYVPFSKGNRNCIGQELAMIEVRIVLAMTARSWDFEAKFSEVAKLRGDGTGYPCDVKGKQEQFGDEAYQIQLGTAKPREGMPCRLKLR</sequence>
<dbReference type="Proteomes" id="UP000799441">
    <property type="component" value="Unassembled WGS sequence"/>
</dbReference>